<comment type="caution">
    <text evidence="5">The sequence shown here is derived from an EMBL/GenBank/DDBJ whole genome shotgun (WGS) entry which is preliminary data.</text>
</comment>
<keyword evidence="2" id="KW-0805">Transcription regulation</keyword>
<accession>A0ABV1GBS7</accession>
<evidence type="ECO:0000313" key="6">
    <source>
        <dbReference type="Proteomes" id="UP001477672"/>
    </source>
</evidence>
<evidence type="ECO:0000256" key="2">
    <source>
        <dbReference type="ARBA" id="ARBA00023015"/>
    </source>
</evidence>
<evidence type="ECO:0000256" key="4">
    <source>
        <dbReference type="ARBA" id="ARBA00023163"/>
    </source>
</evidence>
<keyword evidence="6" id="KW-1185">Reference proteome</keyword>
<dbReference type="InterPro" id="IPR005650">
    <property type="entry name" value="BlaI_family"/>
</dbReference>
<dbReference type="InterPro" id="IPR036388">
    <property type="entry name" value="WH-like_DNA-bd_sf"/>
</dbReference>
<comment type="similarity">
    <text evidence="1">Belongs to the BlaI transcriptional regulatory family.</text>
</comment>
<organism evidence="5 6">
    <name type="scientific">Ruthenibacterium intestinale</name>
    <dbReference type="NCBI Taxonomy" id="3133163"/>
    <lineage>
        <taxon>Bacteria</taxon>
        <taxon>Bacillati</taxon>
        <taxon>Bacillota</taxon>
        <taxon>Clostridia</taxon>
        <taxon>Eubacteriales</taxon>
        <taxon>Oscillospiraceae</taxon>
        <taxon>Ruthenibacterium</taxon>
    </lineage>
</organism>
<protein>
    <submittedName>
        <fullName evidence="5">BlaI/MecI/CopY family transcriptional regulator</fullName>
    </submittedName>
</protein>
<evidence type="ECO:0000256" key="3">
    <source>
        <dbReference type="ARBA" id="ARBA00023125"/>
    </source>
</evidence>
<gene>
    <name evidence="5" type="ORF">WMO24_01900</name>
</gene>
<dbReference type="Gene3D" id="1.10.4040.10">
    <property type="entry name" value="Penicillinase repressor domain"/>
    <property type="match status" value="1"/>
</dbReference>
<dbReference type="PIRSF" id="PIRSF019455">
    <property type="entry name" value="CopR_AtkY"/>
    <property type="match status" value="1"/>
</dbReference>
<evidence type="ECO:0000313" key="5">
    <source>
        <dbReference type="EMBL" id="MEQ2519196.1"/>
    </source>
</evidence>
<dbReference type="InterPro" id="IPR036390">
    <property type="entry name" value="WH_DNA-bd_sf"/>
</dbReference>
<keyword evidence="3" id="KW-0238">DNA-binding</keyword>
<dbReference type="Pfam" id="PF03965">
    <property type="entry name" value="Penicillinase_R"/>
    <property type="match status" value="1"/>
</dbReference>
<name>A0ABV1GBS7_9FIRM</name>
<dbReference type="SUPFAM" id="SSF46785">
    <property type="entry name" value="Winged helix' DNA-binding domain"/>
    <property type="match status" value="1"/>
</dbReference>
<dbReference type="Gene3D" id="1.10.10.10">
    <property type="entry name" value="Winged helix-like DNA-binding domain superfamily/Winged helix DNA-binding domain"/>
    <property type="match status" value="1"/>
</dbReference>
<sequence>MEQKLERLPDAERDVMLVLWKYHSPVRTARIWQDVSQTHDWTLSTLKVLLGRLTDKGFVELTRQGRFTLYQALVSEAEYRRQETKGLLSRYYQNSVKSMIAALVEEETLSGEDLSELEELIRKAGKTHDA</sequence>
<keyword evidence="4" id="KW-0804">Transcription</keyword>
<evidence type="ECO:0000256" key="1">
    <source>
        <dbReference type="ARBA" id="ARBA00011046"/>
    </source>
</evidence>
<reference evidence="5 6" key="1">
    <citation type="submission" date="2024-03" db="EMBL/GenBank/DDBJ databases">
        <title>Human intestinal bacterial collection.</title>
        <authorList>
            <person name="Pauvert C."/>
            <person name="Hitch T.C.A."/>
            <person name="Clavel T."/>
        </authorList>
    </citation>
    <scope>NUCLEOTIDE SEQUENCE [LARGE SCALE GENOMIC DNA]</scope>
    <source>
        <strain evidence="5 6">CLA-JM-H11</strain>
    </source>
</reference>
<dbReference type="EMBL" id="JBBMFA010000041">
    <property type="protein sequence ID" value="MEQ2519196.1"/>
    <property type="molecule type" value="Genomic_DNA"/>
</dbReference>
<dbReference type="RefSeq" id="WP_349214504.1">
    <property type="nucleotide sequence ID" value="NZ_JBBMFA010000041.1"/>
</dbReference>
<dbReference type="Proteomes" id="UP001477672">
    <property type="component" value="Unassembled WGS sequence"/>
</dbReference>
<proteinExistence type="inferred from homology"/>